<proteinExistence type="predicted"/>
<dbReference type="EMBL" id="UPPP01000102">
    <property type="protein sequence ID" value="VBB08898.1"/>
    <property type="molecule type" value="Genomic_DNA"/>
</dbReference>
<sequence>MGFQYVASGPLVRSSYHAEDGYNYIKNKTEW</sequence>
<evidence type="ECO:0008006" key="3">
    <source>
        <dbReference type="Google" id="ProtNLM"/>
    </source>
</evidence>
<evidence type="ECO:0000313" key="2">
    <source>
        <dbReference type="Proteomes" id="UP000277811"/>
    </source>
</evidence>
<gene>
    <name evidence="1" type="ORF">LUCI_4181</name>
</gene>
<dbReference type="AlphaFoldDB" id="A0A498RII8"/>
<evidence type="ECO:0000313" key="1">
    <source>
        <dbReference type="EMBL" id="VBB08898.1"/>
    </source>
</evidence>
<name>A0A498RII8_9FIRM</name>
<protein>
    <recommendedName>
        <fullName evidence="3">Lipoyl synthase</fullName>
    </recommendedName>
</protein>
<organism evidence="1 2">
    <name type="scientific">Lucifera butyrica</name>
    <dbReference type="NCBI Taxonomy" id="1351585"/>
    <lineage>
        <taxon>Bacteria</taxon>
        <taxon>Bacillati</taxon>
        <taxon>Bacillota</taxon>
        <taxon>Negativicutes</taxon>
        <taxon>Veillonellales</taxon>
        <taxon>Veillonellaceae</taxon>
        <taxon>Lucifera</taxon>
    </lineage>
</organism>
<reference evidence="1 2" key="1">
    <citation type="submission" date="2018-06" db="EMBL/GenBank/DDBJ databases">
        <authorList>
            <person name="Strepis N."/>
        </authorList>
    </citation>
    <scope>NUCLEOTIDE SEQUENCE [LARGE SCALE GENOMIC DNA]</scope>
    <source>
        <strain evidence="1">LUCI</strain>
    </source>
</reference>
<dbReference type="Proteomes" id="UP000277811">
    <property type="component" value="Unassembled WGS sequence"/>
</dbReference>
<accession>A0A498RII8</accession>
<keyword evidence="2" id="KW-1185">Reference proteome</keyword>